<feature type="binding site" evidence="5">
    <location>
        <begin position="188"/>
        <end position="191"/>
    </location>
    <ligand>
        <name>substrate</name>
    </ligand>
</feature>
<evidence type="ECO:0000256" key="1">
    <source>
        <dbReference type="ARBA" id="ARBA00022603"/>
    </source>
</evidence>
<dbReference type="InterPro" id="IPR004556">
    <property type="entry name" value="HemK-like"/>
</dbReference>
<dbReference type="NCBIfam" id="TIGR03534">
    <property type="entry name" value="RF_mod_PrmC"/>
    <property type="match status" value="1"/>
</dbReference>
<dbReference type="CDD" id="cd02440">
    <property type="entry name" value="AdoMet_MTases"/>
    <property type="match status" value="1"/>
</dbReference>
<name>A0ABN6TR15_9BURK</name>
<feature type="binding site" evidence="5">
    <location>
        <begin position="120"/>
        <end position="124"/>
    </location>
    <ligand>
        <name>S-adenosyl-L-methionine</name>
        <dbReference type="ChEBI" id="CHEBI:59789"/>
    </ligand>
</feature>
<reference evidence="8 9" key="1">
    <citation type="submission" date="2022-11" db="EMBL/GenBank/DDBJ databases">
        <title>Complete Genome Sequences of three Polynucleobacter sp. Subcluster PnecC Strains KF022, KF023, and KF032 Isolated from a Shallow Eutrophic Lake in Japan.</title>
        <authorList>
            <person name="Ogata Y."/>
            <person name="Watanabe K."/>
            <person name="Takemine S."/>
            <person name="Shindo C."/>
            <person name="Kurokawa R."/>
            <person name="Suda W."/>
        </authorList>
    </citation>
    <scope>NUCLEOTIDE SEQUENCE [LARGE SCALE GENOMIC DNA]</scope>
    <source>
        <strain evidence="8 9">KF032</strain>
    </source>
</reference>
<dbReference type="EMBL" id="AP026974">
    <property type="protein sequence ID" value="BDT78245.1"/>
    <property type="molecule type" value="Genomic_DNA"/>
</dbReference>
<dbReference type="NCBIfam" id="TIGR00536">
    <property type="entry name" value="hemK_fam"/>
    <property type="match status" value="1"/>
</dbReference>
<dbReference type="RefSeq" id="WP_281745381.1">
    <property type="nucleotide sequence ID" value="NZ_AP026974.1"/>
</dbReference>
<sequence length="280" mass="30238">MSANLSLRALLRGSALASADAKVLMAYVLEKHYQLPRSALLSRDELELNDIALEDWKKLESKRLQGEPVAYLIGKRGFHNIELCVAPGVLIPRPESELLVEIGLQEIKRLNTLVSILDLGTGSGAIALAIASDASQAIVTATDQSTEALEIAKANAKQLKIADRVQFLQGSWYEALEAGASFDVILSNPPYIAYQDSHLNQGDLRFEPLSALTDHGTGLSCLESIISGAQLYLNPNGLIAVEHGFDQSEAVVSLMKLGGLRDIQTHVDLGGHYRVASGRK</sequence>
<comment type="similarity">
    <text evidence="5">Belongs to the protein N5-glutamine methyltransferase family. PrmC subfamily.</text>
</comment>
<dbReference type="Pfam" id="PF05175">
    <property type="entry name" value="MTS"/>
    <property type="match status" value="1"/>
</dbReference>
<protein>
    <recommendedName>
        <fullName evidence="5">Release factor glutamine methyltransferase</fullName>
        <shortName evidence="5">RF MTase</shortName>
        <ecNumber evidence="5">2.1.1.297</ecNumber>
    </recommendedName>
    <alternativeName>
        <fullName evidence="5">N5-glutamine methyltransferase PrmC</fullName>
    </alternativeName>
    <alternativeName>
        <fullName evidence="5">Protein-(glutamine-N5) MTase PrmC</fullName>
    </alternativeName>
    <alternativeName>
        <fullName evidence="5">Protein-glutamine N-methyltransferase PrmC</fullName>
    </alternativeName>
</protein>
<comment type="catalytic activity">
    <reaction evidence="4 5">
        <text>L-glutaminyl-[peptide chain release factor] + S-adenosyl-L-methionine = N(5)-methyl-L-glutaminyl-[peptide chain release factor] + S-adenosyl-L-homocysteine + H(+)</text>
        <dbReference type="Rhea" id="RHEA:42896"/>
        <dbReference type="Rhea" id="RHEA-COMP:10271"/>
        <dbReference type="Rhea" id="RHEA-COMP:10272"/>
        <dbReference type="ChEBI" id="CHEBI:15378"/>
        <dbReference type="ChEBI" id="CHEBI:30011"/>
        <dbReference type="ChEBI" id="CHEBI:57856"/>
        <dbReference type="ChEBI" id="CHEBI:59789"/>
        <dbReference type="ChEBI" id="CHEBI:61891"/>
        <dbReference type="EC" id="2.1.1.297"/>
    </reaction>
</comment>
<keyword evidence="3 5" id="KW-0949">S-adenosyl-L-methionine</keyword>
<dbReference type="PROSITE" id="PS00092">
    <property type="entry name" value="N6_MTASE"/>
    <property type="match status" value="1"/>
</dbReference>
<dbReference type="InterPro" id="IPR029063">
    <property type="entry name" value="SAM-dependent_MTases_sf"/>
</dbReference>
<keyword evidence="2 5" id="KW-0808">Transferase</keyword>
<gene>
    <name evidence="5 8" type="primary">prmC</name>
    <name evidence="8" type="ORF">PKF032_01330</name>
</gene>
<organism evidence="8 9">
    <name type="scientific">Polynucleobacter yangtzensis</name>
    <dbReference type="NCBI Taxonomy" id="1743159"/>
    <lineage>
        <taxon>Bacteria</taxon>
        <taxon>Pseudomonadati</taxon>
        <taxon>Pseudomonadota</taxon>
        <taxon>Betaproteobacteria</taxon>
        <taxon>Burkholderiales</taxon>
        <taxon>Burkholderiaceae</taxon>
        <taxon>Polynucleobacter</taxon>
    </lineage>
</organism>
<dbReference type="SUPFAM" id="SSF53335">
    <property type="entry name" value="S-adenosyl-L-methionine-dependent methyltransferases"/>
    <property type="match status" value="1"/>
</dbReference>
<evidence type="ECO:0000313" key="8">
    <source>
        <dbReference type="EMBL" id="BDT78245.1"/>
    </source>
</evidence>
<accession>A0ABN6TR15</accession>
<dbReference type="InterPro" id="IPR002052">
    <property type="entry name" value="DNA_methylase_N6_adenine_CS"/>
</dbReference>
<dbReference type="Proteomes" id="UP001211204">
    <property type="component" value="Chromosome"/>
</dbReference>
<feature type="domain" description="Methyltransferase small" evidence="6">
    <location>
        <begin position="114"/>
        <end position="198"/>
    </location>
</feature>
<dbReference type="Gene3D" id="3.40.50.150">
    <property type="entry name" value="Vaccinia Virus protein VP39"/>
    <property type="match status" value="1"/>
</dbReference>
<keyword evidence="1 5" id="KW-0489">Methyltransferase</keyword>
<proteinExistence type="inferred from homology"/>
<dbReference type="GO" id="GO:0008168">
    <property type="term" value="F:methyltransferase activity"/>
    <property type="evidence" value="ECO:0007669"/>
    <property type="project" value="UniProtKB-KW"/>
</dbReference>
<evidence type="ECO:0000313" key="9">
    <source>
        <dbReference type="Proteomes" id="UP001211204"/>
    </source>
</evidence>
<evidence type="ECO:0000256" key="4">
    <source>
        <dbReference type="ARBA" id="ARBA00048391"/>
    </source>
</evidence>
<dbReference type="InterPro" id="IPR019874">
    <property type="entry name" value="RF_methyltr_PrmC"/>
</dbReference>
<dbReference type="EC" id="2.1.1.297" evidence="5"/>
<keyword evidence="9" id="KW-1185">Reference proteome</keyword>
<dbReference type="HAMAP" id="MF_02126">
    <property type="entry name" value="RF_methyltr_PrmC"/>
    <property type="match status" value="1"/>
</dbReference>
<evidence type="ECO:0000256" key="5">
    <source>
        <dbReference type="HAMAP-Rule" id="MF_02126"/>
    </source>
</evidence>
<dbReference type="InterPro" id="IPR040758">
    <property type="entry name" value="PrmC_N"/>
</dbReference>
<dbReference type="Pfam" id="PF17827">
    <property type="entry name" value="PrmC_N"/>
    <property type="match status" value="1"/>
</dbReference>
<evidence type="ECO:0000259" key="7">
    <source>
        <dbReference type="Pfam" id="PF17827"/>
    </source>
</evidence>
<feature type="domain" description="Release factor glutamine methyltransferase N-terminal" evidence="7">
    <location>
        <begin position="10"/>
        <end position="74"/>
    </location>
</feature>
<dbReference type="PANTHER" id="PTHR18895:SF74">
    <property type="entry name" value="MTRF1L RELEASE FACTOR GLUTAMINE METHYLTRANSFERASE"/>
    <property type="match status" value="1"/>
</dbReference>
<dbReference type="PANTHER" id="PTHR18895">
    <property type="entry name" value="HEMK METHYLTRANSFERASE"/>
    <property type="match status" value="1"/>
</dbReference>
<comment type="function">
    <text evidence="5">Methylates the class 1 translation termination release factors RF1/PrfA and RF2/PrfB on the glutamine residue of the universally conserved GGQ motif.</text>
</comment>
<feature type="binding site" evidence="5">
    <location>
        <position position="172"/>
    </location>
    <ligand>
        <name>S-adenosyl-L-methionine</name>
        <dbReference type="ChEBI" id="CHEBI:59789"/>
    </ligand>
</feature>
<feature type="binding site" evidence="5">
    <location>
        <position position="188"/>
    </location>
    <ligand>
        <name>S-adenosyl-L-methionine</name>
        <dbReference type="ChEBI" id="CHEBI:59789"/>
    </ligand>
</feature>
<evidence type="ECO:0000256" key="2">
    <source>
        <dbReference type="ARBA" id="ARBA00022679"/>
    </source>
</evidence>
<evidence type="ECO:0000259" key="6">
    <source>
        <dbReference type="Pfam" id="PF05175"/>
    </source>
</evidence>
<dbReference type="InterPro" id="IPR007848">
    <property type="entry name" value="Small_mtfrase_dom"/>
</dbReference>
<dbReference type="InterPro" id="IPR050320">
    <property type="entry name" value="N5-glutamine_MTase"/>
</dbReference>
<dbReference type="Gene3D" id="1.10.8.10">
    <property type="entry name" value="DNA helicase RuvA subunit, C-terminal domain"/>
    <property type="match status" value="1"/>
</dbReference>
<feature type="binding site" evidence="5">
    <location>
        <position position="143"/>
    </location>
    <ligand>
        <name>S-adenosyl-L-methionine</name>
        <dbReference type="ChEBI" id="CHEBI:59789"/>
    </ligand>
</feature>
<evidence type="ECO:0000256" key="3">
    <source>
        <dbReference type="ARBA" id="ARBA00022691"/>
    </source>
</evidence>
<dbReference type="GO" id="GO:0032259">
    <property type="term" value="P:methylation"/>
    <property type="evidence" value="ECO:0007669"/>
    <property type="project" value="UniProtKB-KW"/>
</dbReference>